<evidence type="ECO:0000313" key="2">
    <source>
        <dbReference type="Proteomes" id="UP000073604"/>
    </source>
</evidence>
<dbReference type="Pfam" id="PF10049">
    <property type="entry name" value="DUF2283"/>
    <property type="match status" value="1"/>
</dbReference>
<keyword evidence="2" id="KW-1185">Reference proteome</keyword>
<dbReference type="PANTHER" id="PTHR37029:SF1">
    <property type="entry name" value="SSR1768 PROTEIN"/>
    <property type="match status" value="1"/>
</dbReference>
<dbReference type="EMBL" id="CP014750">
    <property type="protein sequence ID" value="AMQ18876.1"/>
    <property type="molecule type" value="Genomic_DNA"/>
</dbReference>
<dbReference type="STRING" id="53952.A0127_06660"/>
<dbReference type="Proteomes" id="UP000073604">
    <property type="component" value="Chromosome"/>
</dbReference>
<dbReference type="OrthoDB" id="371681at2157"/>
<dbReference type="InterPro" id="IPR019270">
    <property type="entry name" value="DUF2283"/>
</dbReference>
<dbReference type="KEGG" id="tpep:A0127_06660"/>
<dbReference type="RefSeq" id="WP_062389591.1">
    <property type="nucleotide sequence ID" value="NZ_CP014750.1"/>
</dbReference>
<organism evidence="1 2">
    <name type="scientific">Thermococcus peptonophilus</name>
    <dbReference type="NCBI Taxonomy" id="53952"/>
    <lineage>
        <taxon>Archaea</taxon>
        <taxon>Methanobacteriati</taxon>
        <taxon>Methanobacteriota</taxon>
        <taxon>Thermococci</taxon>
        <taxon>Thermococcales</taxon>
        <taxon>Thermococcaceae</taxon>
        <taxon>Thermococcus</taxon>
    </lineage>
</organism>
<dbReference type="GeneID" id="27140214"/>
<protein>
    <recommendedName>
        <fullName evidence="3">DUF2283 domain-containing protein</fullName>
    </recommendedName>
</protein>
<proteinExistence type="predicted"/>
<sequence length="71" mass="8008">MRITYDPVHDVMYIKFSNARIVETVEVEEGILIDYGENGEIVGIEIINASVRTHSSPLDEITFKVEKALAQ</sequence>
<dbReference type="PANTHER" id="PTHR37029">
    <property type="entry name" value="SSR1768 PROTEIN"/>
    <property type="match status" value="1"/>
</dbReference>
<accession>A0A142CVS4</accession>
<evidence type="ECO:0000313" key="1">
    <source>
        <dbReference type="EMBL" id="AMQ18876.1"/>
    </source>
</evidence>
<gene>
    <name evidence="1" type="ORF">A0127_06660</name>
</gene>
<dbReference type="AlphaFoldDB" id="A0A142CVS4"/>
<name>A0A142CVS4_9EURY</name>
<evidence type="ECO:0008006" key="3">
    <source>
        <dbReference type="Google" id="ProtNLM"/>
    </source>
</evidence>
<reference evidence="2" key="1">
    <citation type="submission" date="2016-03" db="EMBL/GenBank/DDBJ databases">
        <authorList>
            <person name="Oger P.M."/>
        </authorList>
    </citation>
    <scope>NUCLEOTIDE SEQUENCE [LARGE SCALE GENOMIC DNA]</scope>
    <source>
        <strain evidence="2">OG-1</strain>
    </source>
</reference>